<keyword evidence="3" id="KW-1185">Reference proteome</keyword>
<evidence type="ECO:0000313" key="3">
    <source>
        <dbReference type="Proteomes" id="UP000076871"/>
    </source>
</evidence>
<evidence type="ECO:0000256" key="1">
    <source>
        <dbReference type="SAM" id="Phobius"/>
    </source>
</evidence>
<proteinExistence type="predicted"/>
<dbReference type="RefSeq" id="XP_040767104.1">
    <property type="nucleotide sequence ID" value="XM_040906899.1"/>
</dbReference>
<dbReference type="Proteomes" id="UP000076871">
    <property type="component" value="Unassembled WGS sequence"/>
</dbReference>
<feature type="transmembrane region" description="Helical" evidence="1">
    <location>
        <begin position="208"/>
        <end position="228"/>
    </location>
</feature>
<dbReference type="GeneID" id="63823928"/>
<dbReference type="InParanoid" id="A0A165FSP4"/>
<feature type="transmembrane region" description="Helical" evidence="1">
    <location>
        <begin position="177"/>
        <end position="196"/>
    </location>
</feature>
<keyword evidence="1" id="KW-0812">Transmembrane</keyword>
<keyword evidence="1" id="KW-1133">Transmembrane helix</keyword>
<reference evidence="2 3" key="1">
    <citation type="journal article" date="2016" name="Mol. Biol. Evol.">
        <title>Comparative Genomics of Early-Diverging Mushroom-Forming Fungi Provides Insights into the Origins of Lignocellulose Decay Capabilities.</title>
        <authorList>
            <person name="Nagy L.G."/>
            <person name="Riley R."/>
            <person name="Tritt A."/>
            <person name="Adam C."/>
            <person name="Daum C."/>
            <person name="Floudas D."/>
            <person name="Sun H."/>
            <person name="Yadav J.S."/>
            <person name="Pangilinan J."/>
            <person name="Larsson K.H."/>
            <person name="Matsuura K."/>
            <person name="Barry K."/>
            <person name="Labutti K."/>
            <person name="Kuo R."/>
            <person name="Ohm R.A."/>
            <person name="Bhattacharya S.S."/>
            <person name="Shirouzu T."/>
            <person name="Yoshinaga Y."/>
            <person name="Martin F.M."/>
            <person name="Grigoriev I.V."/>
            <person name="Hibbett D.S."/>
        </authorList>
    </citation>
    <scope>NUCLEOTIDE SEQUENCE [LARGE SCALE GENOMIC DNA]</scope>
    <source>
        <strain evidence="2 3">93-53</strain>
    </source>
</reference>
<keyword evidence="1" id="KW-0472">Membrane</keyword>
<protein>
    <submittedName>
        <fullName evidence="2">Uncharacterized protein</fullName>
    </submittedName>
</protein>
<organism evidence="2 3">
    <name type="scientific">Laetiporus sulphureus 93-53</name>
    <dbReference type="NCBI Taxonomy" id="1314785"/>
    <lineage>
        <taxon>Eukaryota</taxon>
        <taxon>Fungi</taxon>
        <taxon>Dikarya</taxon>
        <taxon>Basidiomycota</taxon>
        <taxon>Agaricomycotina</taxon>
        <taxon>Agaricomycetes</taxon>
        <taxon>Polyporales</taxon>
        <taxon>Laetiporus</taxon>
    </lineage>
</organism>
<gene>
    <name evidence="2" type="ORF">LAESUDRAFT_712445</name>
</gene>
<feature type="transmembrane region" description="Helical" evidence="1">
    <location>
        <begin position="151"/>
        <end position="171"/>
    </location>
</feature>
<dbReference type="AlphaFoldDB" id="A0A165FSP4"/>
<dbReference type="EMBL" id="KV427612">
    <property type="protein sequence ID" value="KZT09364.1"/>
    <property type="molecule type" value="Genomic_DNA"/>
</dbReference>
<sequence length="400" mass="43785">MIVAIAIACGWADDSEVGMCMGPQSIRDCLIIRLLEKIASKSYPNSDGPSIIACFWQYSPVTGSHKELGLSLALVTPPISLDRVTASLYFFNVVGIWTNNSKPGNQPHETFDIVLKPYVPIAMPITIATPPSCEAEFIWGKKFSLVTLAFLLNRYLLLILSITGALNIFWITAHPTVAVALALESTIAGFSAFRAYAVTDYKWTTATLTFFLGMAPVITNIPVCNWHSYVSPATGKKVVIVSRVFPVLSYWIVFIVIWRHTYGIVLKAREAQTTSSLGGFLIRDGTVCFLSLLAMNVLEIIVDLLVITEDSENGANYVSGFLVPQISTKAPETPAASIEPLGFDLIGSPRVNGFSLSPSLTSTRDQTWKKKWKALGIEKAPTKGRPRSHGGFEIMEVQCE</sequence>
<evidence type="ECO:0000313" key="2">
    <source>
        <dbReference type="EMBL" id="KZT09364.1"/>
    </source>
</evidence>
<name>A0A165FSP4_9APHY</name>
<accession>A0A165FSP4</accession>